<dbReference type="PRINTS" id="PR00415">
    <property type="entry name" value="ACONITASE"/>
</dbReference>
<evidence type="ECO:0000313" key="9">
    <source>
        <dbReference type="Proteomes" id="UP000184188"/>
    </source>
</evidence>
<dbReference type="InterPro" id="IPR011827">
    <property type="entry name" value="LeuD_type2/HacB/DmdB"/>
</dbReference>
<dbReference type="STRING" id="1073090.A0A1L9SJY0"/>
<dbReference type="Gene3D" id="3.30.499.10">
    <property type="entry name" value="Aconitase, domain 3"/>
    <property type="match status" value="2"/>
</dbReference>
<dbReference type="SUPFAM" id="SSF53732">
    <property type="entry name" value="Aconitase iron-sulfur domain"/>
    <property type="match status" value="1"/>
</dbReference>
<dbReference type="Proteomes" id="UP000184188">
    <property type="component" value="Unassembled WGS sequence"/>
</dbReference>
<dbReference type="PROSITE" id="PS01244">
    <property type="entry name" value="ACONITASE_2"/>
    <property type="match status" value="1"/>
</dbReference>
<feature type="domain" description="Aconitase A/isopropylmalate dehydratase small subunit swivel" evidence="7">
    <location>
        <begin position="656"/>
        <end position="726"/>
    </location>
</feature>
<name>A0A1L9SJY0_9EURO</name>
<dbReference type="InterPro" id="IPR036008">
    <property type="entry name" value="Aconitase_4Fe-4S_dom"/>
</dbReference>
<dbReference type="Pfam" id="PF00330">
    <property type="entry name" value="Aconitase"/>
    <property type="match status" value="1"/>
</dbReference>
<evidence type="ECO:0000256" key="2">
    <source>
        <dbReference type="ARBA" id="ARBA00022723"/>
    </source>
</evidence>
<dbReference type="OrthoDB" id="419183at2759"/>
<dbReference type="NCBIfam" id="TIGR02087">
    <property type="entry name" value="LEUD_arch"/>
    <property type="match status" value="1"/>
</dbReference>
<dbReference type="GO" id="GO:0170034">
    <property type="term" value="P:L-amino acid biosynthetic process"/>
    <property type="evidence" value="ECO:0007669"/>
    <property type="project" value="UniProtKB-ARBA"/>
</dbReference>
<organism evidence="8 9">
    <name type="scientific">Penicilliopsis zonata CBS 506.65</name>
    <dbReference type="NCBI Taxonomy" id="1073090"/>
    <lineage>
        <taxon>Eukaryota</taxon>
        <taxon>Fungi</taxon>
        <taxon>Dikarya</taxon>
        <taxon>Ascomycota</taxon>
        <taxon>Pezizomycotina</taxon>
        <taxon>Eurotiomycetes</taxon>
        <taxon>Eurotiomycetidae</taxon>
        <taxon>Eurotiales</taxon>
        <taxon>Aspergillaceae</taxon>
        <taxon>Penicilliopsis</taxon>
    </lineage>
</organism>
<dbReference type="InterPro" id="IPR018136">
    <property type="entry name" value="Aconitase_4Fe-4S_BS"/>
</dbReference>
<dbReference type="Pfam" id="PF00694">
    <property type="entry name" value="Aconitase_C"/>
    <property type="match status" value="1"/>
</dbReference>
<dbReference type="VEuPathDB" id="FungiDB:ASPZODRAFT_151880"/>
<dbReference type="Gene3D" id="3.20.19.10">
    <property type="entry name" value="Aconitase, domain 4"/>
    <property type="match status" value="1"/>
</dbReference>
<reference evidence="9" key="1">
    <citation type="journal article" date="2017" name="Genome Biol.">
        <title>Comparative genomics reveals high biological diversity and specific adaptations in the industrially and medically important fungal genus Aspergillus.</title>
        <authorList>
            <person name="de Vries R.P."/>
            <person name="Riley R."/>
            <person name="Wiebenga A."/>
            <person name="Aguilar-Osorio G."/>
            <person name="Amillis S."/>
            <person name="Uchima C.A."/>
            <person name="Anderluh G."/>
            <person name="Asadollahi M."/>
            <person name="Askin M."/>
            <person name="Barry K."/>
            <person name="Battaglia E."/>
            <person name="Bayram O."/>
            <person name="Benocci T."/>
            <person name="Braus-Stromeyer S.A."/>
            <person name="Caldana C."/>
            <person name="Canovas D."/>
            <person name="Cerqueira G.C."/>
            <person name="Chen F."/>
            <person name="Chen W."/>
            <person name="Choi C."/>
            <person name="Clum A."/>
            <person name="Dos Santos R.A."/>
            <person name="Damasio A.R."/>
            <person name="Diallinas G."/>
            <person name="Emri T."/>
            <person name="Fekete E."/>
            <person name="Flipphi M."/>
            <person name="Freyberg S."/>
            <person name="Gallo A."/>
            <person name="Gournas C."/>
            <person name="Habgood R."/>
            <person name="Hainaut M."/>
            <person name="Harispe M.L."/>
            <person name="Henrissat B."/>
            <person name="Hilden K.S."/>
            <person name="Hope R."/>
            <person name="Hossain A."/>
            <person name="Karabika E."/>
            <person name="Karaffa L."/>
            <person name="Karanyi Z."/>
            <person name="Krasevec N."/>
            <person name="Kuo A."/>
            <person name="Kusch H."/>
            <person name="LaButti K."/>
            <person name="Lagendijk E.L."/>
            <person name="Lapidus A."/>
            <person name="Levasseur A."/>
            <person name="Lindquist E."/>
            <person name="Lipzen A."/>
            <person name="Logrieco A.F."/>
            <person name="MacCabe A."/>
            <person name="Maekelae M.R."/>
            <person name="Malavazi I."/>
            <person name="Melin P."/>
            <person name="Meyer V."/>
            <person name="Mielnichuk N."/>
            <person name="Miskei M."/>
            <person name="Molnar A.P."/>
            <person name="Mule G."/>
            <person name="Ngan C.Y."/>
            <person name="Orejas M."/>
            <person name="Orosz E."/>
            <person name="Ouedraogo J.P."/>
            <person name="Overkamp K.M."/>
            <person name="Park H.-S."/>
            <person name="Perrone G."/>
            <person name="Piumi F."/>
            <person name="Punt P.J."/>
            <person name="Ram A.F."/>
            <person name="Ramon A."/>
            <person name="Rauscher S."/>
            <person name="Record E."/>
            <person name="Riano-Pachon D.M."/>
            <person name="Robert V."/>
            <person name="Roehrig J."/>
            <person name="Ruller R."/>
            <person name="Salamov A."/>
            <person name="Salih N.S."/>
            <person name="Samson R.A."/>
            <person name="Sandor E."/>
            <person name="Sanguinetti M."/>
            <person name="Schuetze T."/>
            <person name="Sepcic K."/>
            <person name="Shelest E."/>
            <person name="Sherlock G."/>
            <person name="Sophianopoulou V."/>
            <person name="Squina F.M."/>
            <person name="Sun H."/>
            <person name="Susca A."/>
            <person name="Todd R.B."/>
            <person name="Tsang A."/>
            <person name="Unkles S.E."/>
            <person name="van de Wiele N."/>
            <person name="van Rossen-Uffink D."/>
            <person name="Oliveira J.V."/>
            <person name="Vesth T.C."/>
            <person name="Visser J."/>
            <person name="Yu J.-H."/>
            <person name="Zhou M."/>
            <person name="Andersen M.R."/>
            <person name="Archer D.B."/>
            <person name="Baker S.E."/>
            <person name="Benoit I."/>
            <person name="Brakhage A.A."/>
            <person name="Braus G.H."/>
            <person name="Fischer R."/>
            <person name="Frisvad J.C."/>
            <person name="Goldman G.H."/>
            <person name="Houbraken J."/>
            <person name="Oakley B."/>
            <person name="Pocsi I."/>
            <person name="Scazzocchio C."/>
            <person name="Seiboth B."/>
            <person name="vanKuyk P.A."/>
            <person name="Wortman J."/>
            <person name="Dyer P.S."/>
            <person name="Grigoriev I.V."/>
        </authorList>
    </citation>
    <scope>NUCLEOTIDE SEQUENCE [LARGE SCALE GENOMIC DNA]</scope>
    <source>
        <strain evidence="9">CBS 506.65</strain>
    </source>
</reference>
<dbReference type="InterPro" id="IPR015931">
    <property type="entry name" value="Acnase/IPM_dHydase_lsu_aba_1/3"/>
</dbReference>
<dbReference type="GO" id="GO:0016836">
    <property type="term" value="F:hydro-lyase activity"/>
    <property type="evidence" value="ECO:0007669"/>
    <property type="project" value="InterPro"/>
</dbReference>
<evidence type="ECO:0000313" key="8">
    <source>
        <dbReference type="EMBL" id="OJJ47396.1"/>
    </source>
</evidence>
<dbReference type="InterPro" id="IPR033940">
    <property type="entry name" value="IPMI_Swivel"/>
</dbReference>
<protein>
    <recommendedName>
        <fullName evidence="10">Aconitase/3-isopropylmalate dehydratase large subunit alpha/beta/alpha domain-containing protein</fullName>
    </recommendedName>
</protein>
<accession>A0A1L9SJY0</accession>
<keyword evidence="9" id="KW-1185">Reference proteome</keyword>
<dbReference type="PANTHER" id="PTHR43822">
    <property type="entry name" value="HOMOACONITASE, MITOCHONDRIAL-RELATED"/>
    <property type="match status" value="1"/>
</dbReference>
<dbReference type="InterPro" id="IPR015928">
    <property type="entry name" value="Aconitase/3IPM_dehydase_swvl"/>
</dbReference>
<dbReference type="InterPro" id="IPR001030">
    <property type="entry name" value="Acoase/IPM_deHydtase_lsu_aba"/>
</dbReference>
<dbReference type="AlphaFoldDB" id="A0A1L9SJY0"/>
<sequence>MEVKVEFTAETPSERRCLALLEETGVQFVQTESETKSDRNLIGFLALLVDSLRQSGLTELTDLASAYAEALHRCIAASDFGGWGFTSSQSLSPAQEKEVIFLCSAHLEALNSARRASSGLPRVQTQRPAGRRGMTVAEKILAMHDVSRRGFVSPGEIIQVDVDWVIASELAWKSMENVYNAVGRPGIFRNDRFWLAGDHRVEPELYEKPAIRALMDCSERAKEDFRLTDFQGFNYTILHTEFARERAQPGMLVIGADSHTCSAGSVSCLAVGMGATDTIMPLMTGQTWFNVPETVRFRLINAPPFGVGGKDIILHILQHFKRNTIAADRVVEFSGPGLASLSCDARFAIANMCTEFGAVSGIFAADERTAQFVQRRRIAKHKSAAVYFQPDEDAVYADSVEVDLATVQAGVALYPSPDNVVPVGQATGTALDGCFIGACTTAEEDLILAGLVLETGWKRGFRPVPHGRRVMVPGSRPIRHKLAQLGLVDVYEKCGFKVKVPGCSMCVGQGVDQAAEGETWLSSQNRNFKNRMGRGSFANISSAATVAASSFTMMICNPQELLDALDKDRLLQCLDWPRNKSETSPSLPSLPIHFSEPYGGDARSTVGSKIPAPTANIPLIQGRVLALGDFVDTDQIIPSQFLATCTTDEQLGAHCMEFVMPEFRALVRAGHHVVVAGRAFGCGSSRDVAVNALLGAGVQCVIARSFSFIYARNQPNLGLLGITVKDDAFYTAAAQGEHITVDLQTNTVQCAGKVWSFQLSDMEKQLIAVGGLTQAFHSFGRQLFDVIVSSNENYIKIKESR</sequence>
<evidence type="ECO:0000256" key="5">
    <source>
        <dbReference type="ARBA" id="ARBA00023239"/>
    </source>
</evidence>
<dbReference type="GO" id="GO:0046872">
    <property type="term" value="F:metal ion binding"/>
    <property type="evidence" value="ECO:0007669"/>
    <property type="project" value="UniProtKB-KW"/>
</dbReference>
<evidence type="ECO:0000259" key="7">
    <source>
        <dbReference type="Pfam" id="PF00694"/>
    </source>
</evidence>
<evidence type="ECO:0008006" key="10">
    <source>
        <dbReference type="Google" id="ProtNLM"/>
    </source>
</evidence>
<evidence type="ECO:0000259" key="6">
    <source>
        <dbReference type="Pfam" id="PF00330"/>
    </source>
</evidence>
<dbReference type="CDD" id="cd01577">
    <property type="entry name" value="IPMI_Swivel"/>
    <property type="match status" value="1"/>
</dbReference>
<evidence type="ECO:0000256" key="3">
    <source>
        <dbReference type="ARBA" id="ARBA00023004"/>
    </source>
</evidence>
<evidence type="ECO:0000256" key="4">
    <source>
        <dbReference type="ARBA" id="ARBA00023014"/>
    </source>
</evidence>
<dbReference type="EMBL" id="KV878341">
    <property type="protein sequence ID" value="OJJ47396.1"/>
    <property type="molecule type" value="Genomic_DNA"/>
</dbReference>
<keyword evidence="3" id="KW-0408">Iron</keyword>
<dbReference type="GO" id="GO:0051536">
    <property type="term" value="F:iron-sulfur cluster binding"/>
    <property type="evidence" value="ECO:0007669"/>
    <property type="project" value="UniProtKB-KW"/>
</dbReference>
<dbReference type="GeneID" id="34612253"/>
<feature type="domain" description="Aconitase/3-isopropylmalate dehydratase large subunit alpha/beta/alpha" evidence="6">
    <location>
        <begin position="219"/>
        <end position="551"/>
    </location>
</feature>
<keyword evidence="4" id="KW-0411">Iron-sulfur</keyword>
<dbReference type="InterPro" id="IPR050067">
    <property type="entry name" value="IPM_dehydratase_rel_enz"/>
</dbReference>
<gene>
    <name evidence="8" type="ORF">ASPZODRAFT_151880</name>
</gene>
<dbReference type="SUPFAM" id="SSF52016">
    <property type="entry name" value="LeuD/IlvD-like"/>
    <property type="match status" value="1"/>
</dbReference>
<keyword evidence="2" id="KW-0479">Metal-binding</keyword>
<dbReference type="InterPro" id="IPR000573">
    <property type="entry name" value="AconitaseA/IPMdHydase_ssu_swvl"/>
</dbReference>
<dbReference type="PANTHER" id="PTHR43822:SF2">
    <property type="entry name" value="HOMOACONITASE, MITOCHONDRIAL"/>
    <property type="match status" value="1"/>
</dbReference>
<keyword evidence="5" id="KW-0456">Lyase</keyword>
<evidence type="ECO:0000256" key="1">
    <source>
        <dbReference type="ARBA" id="ARBA00007185"/>
    </source>
</evidence>
<dbReference type="RefSeq" id="XP_022581906.1">
    <property type="nucleotide sequence ID" value="XM_022725789.1"/>
</dbReference>
<proteinExistence type="inferred from homology"/>
<comment type="similarity">
    <text evidence="1">Belongs to the aconitase/IPM isomerase family.</text>
</comment>
<dbReference type="GO" id="GO:0170038">
    <property type="term" value="P:proteinogenic amino acid biosynthetic process"/>
    <property type="evidence" value="ECO:0007669"/>
    <property type="project" value="UniProtKB-ARBA"/>
</dbReference>